<evidence type="ECO:0000259" key="6">
    <source>
        <dbReference type="PROSITE" id="PS50832"/>
    </source>
</evidence>
<dbReference type="GO" id="GO:0043022">
    <property type="term" value="F:ribosome binding"/>
    <property type="evidence" value="ECO:0007669"/>
    <property type="project" value="UniProtKB-UniRule"/>
</dbReference>
<dbReference type="GO" id="GO:0005829">
    <property type="term" value="C:cytosol"/>
    <property type="evidence" value="ECO:0007669"/>
    <property type="project" value="TreeGrafter"/>
</dbReference>
<dbReference type="PROSITE" id="PS50832">
    <property type="entry name" value="S1_IF1_TYPE"/>
    <property type="match status" value="1"/>
</dbReference>
<evidence type="ECO:0000313" key="8">
    <source>
        <dbReference type="Proteomes" id="UP000178570"/>
    </source>
</evidence>
<dbReference type="GO" id="GO:0003743">
    <property type="term" value="F:translation initiation factor activity"/>
    <property type="evidence" value="ECO:0007669"/>
    <property type="project" value="UniProtKB-UniRule"/>
</dbReference>
<comment type="function">
    <text evidence="4">One of the essential components for the initiation of protein synthesis. Stabilizes the binding of IF-2 and IF-3 on the 30S subunit to which N-formylmethionyl-tRNA(fMet) subsequently binds. Helps modulate mRNA selection, yielding the 30S pre-initiation complex (PIC). Upon addition of the 50S ribosomal subunit IF-1, IF-2 and IF-3 are released leaving the mature 70S translation initiation complex.</text>
</comment>
<comment type="subunit">
    <text evidence="4">Component of the 30S ribosomal translation pre-initiation complex which assembles on the 30S ribosome in the order IF-2 and IF-3, IF-1 and N-formylmethionyl-tRNA(fMet); mRNA recruitment can occur at any time during PIC assembly.</text>
</comment>
<gene>
    <name evidence="4" type="primary">infA</name>
    <name evidence="7" type="ORF">A2570_03220</name>
</gene>
<keyword evidence="2 4" id="KW-0396">Initiation factor</keyword>
<evidence type="ECO:0000313" key="7">
    <source>
        <dbReference type="EMBL" id="OGY40264.1"/>
    </source>
</evidence>
<keyword evidence="3 4" id="KW-0648">Protein biosynthesis</keyword>
<dbReference type="GO" id="GO:0019843">
    <property type="term" value="F:rRNA binding"/>
    <property type="evidence" value="ECO:0007669"/>
    <property type="project" value="UniProtKB-UniRule"/>
</dbReference>
<comment type="similarity">
    <text evidence="1 4">Belongs to the IF-1 family.</text>
</comment>
<dbReference type="Proteomes" id="UP000178570">
    <property type="component" value="Unassembled WGS sequence"/>
</dbReference>
<feature type="domain" description="S1-like" evidence="6">
    <location>
        <begin position="1"/>
        <end position="71"/>
    </location>
</feature>
<evidence type="ECO:0000256" key="4">
    <source>
        <dbReference type="HAMAP-Rule" id="MF_00075"/>
    </source>
</evidence>
<dbReference type="AlphaFoldDB" id="A0A1G1XK41"/>
<dbReference type="InterPro" id="IPR004368">
    <property type="entry name" value="TIF_IF1"/>
</dbReference>
<dbReference type="SUPFAM" id="SSF50249">
    <property type="entry name" value="Nucleic acid-binding proteins"/>
    <property type="match status" value="1"/>
</dbReference>
<dbReference type="NCBIfam" id="TIGR00008">
    <property type="entry name" value="infA"/>
    <property type="match status" value="1"/>
</dbReference>
<evidence type="ECO:0000256" key="3">
    <source>
        <dbReference type="ARBA" id="ARBA00022917"/>
    </source>
</evidence>
<name>A0A1G1XK41_9BACT</name>
<dbReference type="Pfam" id="PF01176">
    <property type="entry name" value="eIF-1a"/>
    <property type="match status" value="1"/>
</dbReference>
<dbReference type="STRING" id="1797529.A2570_03220"/>
<proteinExistence type="inferred from homology"/>
<comment type="subcellular location">
    <subcellularLocation>
        <location evidence="4">Cytoplasm</location>
    </subcellularLocation>
</comment>
<keyword evidence="4" id="KW-0694">RNA-binding</keyword>
<comment type="caution">
    <text evidence="7">The sequence shown here is derived from an EMBL/GenBank/DDBJ whole genome shotgun (WGS) entry which is preliminary data.</text>
</comment>
<dbReference type="CDD" id="cd04451">
    <property type="entry name" value="S1_IF1"/>
    <property type="match status" value="1"/>
</dbReference>
<reference evidence="7 8" key="1">
    <citation type="journal article" date="2016" name="Nat. Commun.">
        <title>Thousands of microbial genomes shed light on interconnected biogeochemical processes in an aquifer system.</title>
        <authorList>
            <person name="Anantharaman K."/>
            <person name="Brown C.T."/>
            <person name="Hug L.A."/>
            <person name="Sharon I."/>
            <person name="Castelle C.J."/>
            <person name="Probst A.J."/>
            <person name="Thomas B.C."/>
            <person name="Singh A."/>
            <person name="Wilkins M.J."/>
            <person name="Karaoz U."/>
            <person name="Brodie E.L."/>
            <person name="Williams K.H."/>
            <person name="Hubbard S.S."/>
            <person name="Banfield J.F."/>
        </authorList>
    </citation>
    <scope>NUCLEOTIDE SEQUENCE [LARGE SCALE GENOMIC DNA]</scope>
</reference>
<dbReference type="EMBL" id="MHHY01000009">
    <property type="protein sequence ID" value="OGY40264.1"/>
    <property type="molecule type" value="Genomic_DNA"/>
</dbReference>
<evidence type="ECO:0000256" key="2">
    <source>
        <dbReference type="ARBA" id="ARBA00022540"/>
    </source>
</evidence>
<keyword evidence="4" id="KW-0699">rRNA-binding</keyword>
<dbReference type="PANTHER" id="PTHR33370:SF1">
    <property type="entry name" value="TRANSLATION INITIATION FACTOR IF-1, CHLOROPLASTIC"/>
    <property type="match status" value="1"/>
</dbReference>
<dbReference type="FunFam" id="2.40.50.140:FF:000002">
    <property type="entry name" value="Translation initiation factor IF-1"/>
    <property type="match status" value="1"/>
</dbReference>
<dbReference type="Gene3D" id="2.40.50.140">
    <property type="entry name" value="Nucleic acid-binding proteins"/>
    <property type="match status" value="1"/>
</dbReference>
<accession>A0A1G1XK41</accession>
<keyword evidence="4" id="KW-0963">Cytoplasm</keyword>
<organism evidence="7 8">
    <name type="scientific">Candidatus Brennerbacteria bacterium RIFOXYD1_FULL_41_16</name>
    <dbReference type="NCBI Taxonomy" id="1797529"/>
    <lineage>
        <taxon>Bacteria</taxon>
        <taxon>Candidatus Brenneribacteriota</taxon>
    </lineage>
</organism>
<dbReference type="HAMAP" id="MF_00075">
    <property type="entry name" value="IF_1"/>
    <property type="match status" value="1"/>
</dbReference>
<sequence>MADNKASRLEGVVSEALPNTFFKVQINDGKEILTYLSGKMRKNFIKVMVGDKVTVELSPYDEARGRIVFRR</sequence>
<dbReference type="PANTHER" id="PTHR33370">
    <property type="entry name" value="TRANSLATION INITIATION FACTOR IF-1, CHLOROPLASTIC"/>
    <property type="match status" value="1"/>
</dbReference>
<dbReference type="InterPro" id="IPR006196">
    <property type="entry name" value="RNA-binding_domain_S1_IF1"/>
</dbReference>
<dbReference type="InterPro" id="IPR012340">
    <property type="entry name" value="NA-bd_OB-fold"/>
</dbReference>
<protein>
    <recommendedName>
        <fullName evidence="4 5">Translation initiation factor IF-1</fullName>
    </recommendedName>
</protein>
<evidence type="ECO:0000256" key="1">
    <source>
        <dbReference type="ARBA" id="ARBA00010939"/>
    </source>
</evidence>
<evidence type="ECO:0000256" key="5">
    <source>
        <dbReference type="NCBIfam" id="TIGR00008"/>
    </source>
</evidence>